<reference evidence="2 4" key="1">
    <citation type="submission" date="2015-10" db="EMBL/GenBank/DDBJ databases">
        <title>Pseudomonas putida clinical strains.</title>
        <authorList>
            <person name="Molina L."/>
            <person name="Udaondo Z."/>
        </authorList>
    </citation>
    <scope>NUCLEOTIDE SEQUENCE [LARGE SCALE GENOMIC DNA]</scope>
    <source>
        <strain evidence="2 4">HB13667</strain>
    </source>
</reference>
<feature type="domain" description="NAD-dependent epimerase/dehydratase" evidence="1">
    <location>
        <begin position="3"/>
        <end position="208"/>
    </location>
</feature>
<dbReference type="Gene3D" id="3.40.50.720">
    <property type="entry name" value="NAD(P)-binding Rossmann-like Domain"/>
    <property type="match status" value="1"/>
</dbReference>
<dbReference type="EMBL" id="LKKS01000011">
    <property type="protein sequence ID" value="KPM68623.1"/>
    <property type="molecule type" value="Genomic_DNA"/>
</dbReference>
<protein>
    <submittedName>
        <fullName evidence="2">3-beta hydroxysteroid dehydrogenase</fullName>
    </submittedName>
    <submittedName>
        <fullName evidence="3">SDR family oxidoreductase</fullName>
    </submittedName>
</protein>
<evidence type="ECO:0000259" key="1">
    <source>
        <dbReference type="Pfam" id="PF01370"/>
    </source>
</evidence>
<dbReference type="GO" id="GO:0004029">
    <property type="term" value="F:aldehyde dehydrogenase (NAD+) activity"/>
    <property type="evidence" value="ECO:0007669"/>
    <property type="project" value="TreeGrafter"/>
</dbReference>
<dbReference type="RefSeq" id="WP_054571894.1">
    <property type="nucleotide sequence ID" value="NZ_LKKS01000011.1"/>
</dbReference>
<accession>A0A0P7DLI7</accession>
<organism evidence="2 4">
    <name type="scientific">Pseudomonas putida</name>
    <name type="common">Arthrobacter siderocapsulatus</name>
    <dbReference type="NCBI Taxonomy" id="303"/>
    <lineage>
        <taxon>Bacteria</taxon>
        <taxon>Pseudomonadati</taxon>
        <taxon>Pseudomonadota</taxon>
        <taxon>Gammaproteobacteria</taxon>
        <taxon>Pseudomonadales</taxon>
        <taxon>Pseudomonadaceae</taxon>
        <taxon>Pseudomonas</taxon>
    </lineage>
</organism>
<dbReference type="SUPFAM" id="SSF51735">
    <property type="entry name" value="NAD(P)-binding Rossmann-fold domains"/>
    <property type="match status" value="1"/>
</dbReference>
<sequence length="291" mass="31514">MYVFVTGATGWVGSAVVKDLIQAGHEVYGLARSPEKAGMLADSGMRVVQGTLDDLDLLTRTAERCDAVIHTAFDHDFSRFVENAEQDRRAIHALAAGLTEGGRRLIVTSGVAVVSPGRVITEDMSQEDRSHPRQSEQQALIEQQSGVQVSAVRLAPSVHGRGDKGFVPLLIDLARRTGVSAYIGEGNNRWPAVHRLDAARLYRLILETAQPRFAYHGVAEQGIPFKDLATAIGRGLGLPVEARSAEHFGWFARFAGGDFPASNKSTREILGWSPQQPGLLADLDGSEYFLG</sequence>
<dbReference type="Proteomes" id="UP000050437">
    <property type="component" value="Unassembled WGS sequence"/>
</dbReference>
<proteinExistence type="predicted"/>
<dbReference type="EMBL" id="RJAI01000018">
    <property type="protein sequence ID" value="RNF91545.1"/>
    <property type="molecule type" value="Genomic_DNA"/>
</dbReference>
<dbReference type="InterPro" id="IPR051783">
    <property type="entry name" value="NAD(P)-dependent_oxidoreduct"/>
</dbReference>
<evidence type="ECO:0000313" key="3">
    <source>
        <dbReference type="EMBL" id="RNF91545.1"/>
    </source>
</evidence>
<dbReference type="InterPro" id="IPR036291">
    <property type="entry name" value="NAD(P)-bd_dom_sf"/>
</dbReference>
<evidence type="ECO:0000313" key="2">
    <source>
        <dbReference type="EMBL" id="KPM68623.1"/>
    </source>
</evidence>
<name>A0A0P7DLI7_PSEPU</name>
<dbReference type="Pfam" id="PF01370">
    <property type="entry name" value="Epimerase"/>
    <property type="match status" value="1"/>
</dbReference>
<dbReference type="PANTHER" id="PTHR48079">
    <property type="entry name" value="PROTEIN YEEZ"/>
    <property type="match status" value="1"/>
</dbReference>
<comment type="caution">
    <text evidence="2">The sequence shown here is derived from an EMBL/GenBank/DDBJ whole genome shotgun (WGS) entry which is preliminary data.</text>
</comment>
<dbReference type="Proteomes" id="UP000278162">
    <property type="component" value="Unassembled WGS sequence"/>
</dbReference>
<dbReference type="AlphaFoldDB" id="A0A0P7DLI7"/>
<dbReference type="PANTHER" id="PTHR48079:SF6">
    <property type="entry name" value="NAD(P)-BINDING DOMAIN-CONTAINING PROTEIN-RELATED"/>
    <property type="match status" value="1"/>
</dbReference>
<reference evidence="3 5" key="2">
    <citation type="submission" date="2018-10" db="EMBL/GenBank/DDBJ databases">
        <title>An outbreak of IMP-63 producing strain in France.</title>
        <authorList>
            <person name="Bour M."/>
            <person name="Liapis E."/>
            <person name="Plesiat P."/>
        </authorList>
    </citation>
    <scope>NUCLEOTIDE SEQUENCE [LARGE SCALE GENOMIC DNA]</scope>
    <source>
        <strain evidence="3 5">12917</strain>
    </source>
</reference>
<dbReference type="GO" id="GO:0005737">
    <property type="term" value="C:cytoplasm"/>
    <property type="evidence" value="ECO:0007669"/>
    <property type="project" value="TreeGrafter"/>
</dbReference>
<dbReference type="CDD" id="cd05262">
    <property type="entry name" value="SDR_a7"/>
    <property type="match status" value="1"/>
</dbReference>
<evidence type="ECO:0000313" key="4">
    <source>
        <dbReference type="Proteomes" id="UP000050437"/>
    </source>
</evidence>
<gene>
    <name evidence="3" type="ORF">EFK07_09015</name>
    <name evidence="2" type="ORF">HB13667_01040</name>
</gene>
<dbReference type="InterPro" id="IPR001509">
    <property type="entry name" value="Epimerase_deHydtase"/>
</dbReference>
<evidence type="ECO:0000313" key="5">
    <source>
        <dbReference type="Proteomes" id="UP000278162"/>
    </source>
</evidence>